<dbReference type="Proteomes" id="UP000283374">
    <property type="component" value="Unassembled WGS sequence"/>
</dbReference>
<evidence type="ECO:0000313" key="2">
    <source>
        <dbReference type="Proteomes" id="UP000283374"/>
    </source>
</evidence>
<protein>
    <submittedName>
        <fullName evidence="1">Uncharacterized protein</fullName>
    </submittedName>
</protein>
<dbReference type="RefSeq" id="WP_118767896.1">
    <property type="nucleotide sequence ID" value="NZ_QWKP01000211.1"/>
</dbReference>
<sequence>MVHLSVVSAPRELPRAWDGRTVIWGPWHDVRTSLVWHLPPADFACPACGLIEESPCAVGTVRPLPGETTTVQHEKRLPSGRTYWRTETRAATPVLALFARRCTGCGHDQVHDRRTDEVWDLDDSDYGPEGSTHVEGSLW</sequence>
<proteinExistence type="predicted"/>
<dbReference type="AlphaFoldDB" id="A0A413RJD8"/>
<name>A0A413RJD8_9CELL</name>
<keyword evidence="2" id="KW-1185">Reference proteome</keyword>
<evidence type="ECO:0000313" key="1">
    <source>
        <dbReference type="EMBL" id="RHA38703.1"/>
    </source>
</evidence>
<gene>
    <name evidence="1" type="ORF">D1825_13290</name>
</gene>
<dbReference type="OrthoDB" id="4469858at2"/>
<organism evidence="1 2">
    <name type="scientific">Cellulomonas rhizosphaerae</name>
    <dbReference type="NCBI Taxonomy" id="2293719"/>
    <lineage>
        <taxon>Bacteria</taxon>
        <taxon>Bacillati</taxon>
        <taxon>Actinomycetota</taxon>
        <taxon>Actinomycetes</taxon>
        <taxon>Micrococcales</taxon>
        <taxon>Cellulomonadaceae</taxon>
        <taxon>Cellulomonas</taxon>
    </lineage>
</organism>
<reference evidence="1 2" key="1">
    <citation type="submission" date="2018-08" db="EMBL/GenBank/DDBJ databases">
        <title>Cellulomonas rhizosphaerae sp. nov., a novel actinomycete isolated from soil.</title>
        <authorList>
            <person name="Tian Y."/>
        </authorList>
    </citation>
    <scope>NUCLEOTIDE SEQUENCE [LARGE SCALE GENOMIC DNA]</scope>
    <source>
        <strain evidence="1 2">NEAU-TCZ24</strain>
    </source>
</reference>
<dbReference type="EMBL" id="QWKP01000211">
    <property type="protein sequence ID" value="RHA38703.1"/>
    <property type="molecule type" value="Genomic_DNA"/>
</dbReference>
<comment type="caution">
    <text evidence="1">The sequence shown here is derived from an EMBL/GenBank/DDBJ whole genome shotgun (WGS) entry which is preliminary data.</text>
</comment>
<accession>A0A413RJD8</accession>